<dbReference type="InParanoid" id="A0A7R8UGW3"/>
<dbReference type="InterPro" id="IPR050603">
    <property type="entry name" value="MYST_HAT"/>
</dbReference>
<dbReference type="GO" id="GO:0003712">
    <property type="term" value="F:transcription coregulator activity"/>
    <property type="evidence" value="ECO:0007669"/>
    <property type="project" value="TreeGrafter"/>
</dbReference>
<keyword evidence="11" id="KW-0804">Transcription</keyword>
<dbReference type="EMBL" id="LR899009">
    <property type="protein sequence ID" value="CAD7079792.1"/>
    <property type="molecule type" value="Genomic_DNA"/>
</dbReference>
<evidence type="ECO:0000256" key="4">
    <source>
        <dbReference type="ARBA" id="ARBA00022679"/>
    </source>
</evidence>
<dbReference type="Pfam" id="PF17772">
    <property type="entry name" value="zf-MYST"/>
    <property type="match status" value="1"/>
</dbReference>
<feature type="compositionally biased region" description="Polar residues" evidence="15">
    <location>
        <begin position="57"/>
        <end position="69"/>
    </location>
</feature>
<keyword evidence="8" id="KW-0156">Chromatin regulator</keyword>
<protein>
    <recommendedName>
        <fullName evidence="3 14">Histone acetyltransferase</fullName>
        <ecNumber evidence="3 14">2.3.1.48</ecNumber>
    </recommendedName>
</protein>
<keyword evidence="12 14" id="KW-0539">Nucleus</keyword>
<dbReference type="PROSITE" id="PS51802">
    <property type="entry name" value="ZF_CCHHC"/>
    <property type="match status" value="1"/>
</dbReference>
<dbReference type="PANTHER" id="PTHR10615">
    <property type="entry name" value="HISTONE ACETYLTRANSFERASE"/>
    <property type="match status" value="1"/>
</dbReference>
<evidence type="ECO:0000256" key="5">
    <source>
        <dbReference type="ARBA" id="ARBA00022723"/>
    </source>
</evidence>
<dbReference type="GO" id="GO:0008270">
    <property type="term" value="F:zinc ion binding"/>
    <property type="evidence" value="ECO:0007669"/>
    <property type="project" value="UniProtKB-KW"/>
</dbReference>
<dbReference type="AlphaFoldDB" id="A0A7R8UGW3"/>
<name>A0A7R8UGW3_HERIL</name>
<dbReference type="FunFam" id="1.10.10.10:FF:000092">
    <property type="entry name" value="Histone acetyltransferase"/>
    <property type="match status" value="1"/>
</dbReference>
<evidence type="ECO:0000256" key="12">
    <source>
        <dbReference type="ARBA" id="ARBA00023242"/>
    </source>
</evidence>
<feature type="region of interest" description="Disordered" evidence="15">
    <location>
        <begin position="1"/>
        <end position="395"/>
    </location>
</feature>
<keyword evidence="6" id="KW-0863">Zinc-finger</keyword>
<keyword evidence="7" id="KW-0862">Zinc</keyword>
<dbReference type="OrthoDB" id="787137at2759"/>
<proteinExistence type="inferred from homology"/>
<keyword evidence="5" id="KW-0479">Metal-binding</keyword>
<evidence type="ECO:0000256" key="9">
    <source>
        <dbReference type="ARBA" id="ARBA00022990"/>
    </source>
</evidence>
<feature type="compositionally biased region" description="Basic residues" evidence="15">
    <location>
        <begin position="325"/>
        <end position="339"/>
    </location>
</feature>
<organism evidence="17 18">
    <name type="scientific">Hermetia illucens</name>
    <name type="common">Black soldier fly</name>
    <dbReference type="NCBI Taxonomy" id="343691"/>
    <lineage>
        <taxon>Eukaryota</taxon>
        <taxon>Metazoa</taxon>
        <taxon>Ecdysozoa</taxon>
        <taxon>Arthropoda</taxon>
        <taxon>Hexapoda</taxon>
        <taxon>Insecta</taxon>
        <taxon>Pterygota</taxon>
        <taxon>Neoptera</taxon>
        <taxon>Endopterygota</taxon>
        <taxon>Diptera</taxon>
        <taxon>Brachycera</taxon>
        <taxon>Stratiomyomorpha</taxon>
        <taxon>Stratiomyidae</taxon>
        <taxon>Hermetiinae</taxon>
        <taxon>Hermetia</taxon>
    </lineage>
</organism>
<evidence type="ECO:0000256" key="15">
    <source>
        <dbReference type="SAM" id="MobiDB-lite"/>
    </source>
</evidence>
<feature type="compositionally biased region" description="Pro residues" evidence="15">
    <location>
        <begin position="286"/>
        <end position="295"/>
    </location>
</feature>
<sequence length="832" mass="91934">MSSRKKSTSTEESSSGSTSDSSSSSGSSSGSGSGSSSSDSESSSSVDEKTTRGSPRPNDTSTTSNSGTKAGSAPDKVLRRRSSDIRQNKSDEKAHTNQKAKSNVANRGQRLSKSSVYSSDDEPSPAKKPAPRPNLSTDRRKITETRRSTHGAPAPPPPITGGKAPPAIVKQQQQQNLAKNAAARRASNNRPPSPKSSNKSIFSPENSSDSDEKRPAKGGNKSVAAKTKPPPKTRPGIVPQKKAAPVKKDDSKSSDSSESTSSSDHSSSSSGSEDSDSSDGDSSPPAKRPPPPPRKANPKTGKVDPGKTVVLSDSEAEQPPTVTRKFTRSASTRKSKHLTGKASDSDSDPETDKRSNSRSPVKRAPITTTKSKANAKRDNKVLTTPLPLATPPVPEEQKCPVMGCDSSGHLNGNLDKHFLPEACPIFHNITSADAKARAADRKLREEERKKMFATIDPTRKIQTSEQRIYQQKIREIRESFKPSTPTPPGAMGPGGSSLNNDKTKKDDKEEPEREPKVEGLVPEYDLQLFRDAQAIASEKMEKEIKDLPVGKGTKYIVMGKYQMKVWYQSPYPDDAARLPKMYICEFCLRYQKSEVGIKRHSAKCVWRHPPGDEIYRKSKLQVWQVDGKRHKQYCQHLCLLAKFFLDHKTLYYDVEPFLFYVMTLVDSEGCHIVGYFSKEKNSFLNYNVSCILTLPPYQRKGYGRLLIDFSYLLTRVEGKVGSPEKPLSDLGLISYRSYWKDVLLDYLCRRSGTTLSIKDISQEMAIFSYDIVSTLQALGMMKYWKGKHIVLKKQDVLEEYEERVKRRGNFPSIDPTCLRWKPFVPPQASDTA</sequence>
<evidence type="ECO:0000256" key="1">
    <source>
        <dbReference type="ARBA" id="ARBA00004123"/>
    </source>
</evidence>
<dbReference type="Gene3D" id="3.30.60.60">
    <property type="entry name" value="N-acetyl transferase-like"/>
    <property type="match status" value="1"/>
</dbReference>
<evidence type="ECO:0000256" key="14">
    <source>
        <dbReference type="RuleBase" id="RU361211"/>
    </source>
</evidence>
<accession>A0A7R8UGW3</accession>
<feature type="compositionally biased region" description="Basic and acidic residues" evidence="15">
    <location>
        <begin position="246"/>
        <end position="255"/>
    </location>
</feature>
<evidence type="ECO:0000256" key="11">
    <source>
        <dbReference type="ARBA" id="ARBA00023163"/>
    </source>
</evidence>
<feature type="compositionally biased region" description="Basic and acidic residues" evidence="15">
    <location>
        <begin position="501"/>
        <end position="517"/>
    </location>
</feature>
<comment type="similarity">
    <text evidence="2 14">Belongs to the MYST (SAS/MOZ) family.</text>
</comment>
<dbReference type="FunCoup" id="A0A7R8UGW3">
    <property type="interactions" value="2326"/>
</dbReference>
<evidence type="ECO:0000313" key="18">
    <source>
        <dbReference type="Proteomes" id="UP000594454"/>
    </source>
</evidence>
<dbReference type="GO" id="GO:0010485">
    <property type="term" value="F:histone H4 acetyltransferase activity"/>
    <property type="evidence" value="ECO:0007669"/>
    <property type="project" value="TreeGrafter"/>
</dbReference>
<feature type="compositionally biased region" description="Basic and acidic residues" evidence="15">
    <location>
        <begin position="137"/>
        <end position="147"/>
    </location>
</feature>
<feature type="compositionally biased region" description="Polar residues" evidence="15">
    <location>
        <begin position="97"/>
        <end position="118"/>
    </location>
</feature>
<keyword evidence="4" id="KW-0808">Transferase</keyword>
<evidence type="ECO:0000256" key="2">
    <source>
        <dbReference type="ARBA" id="ARBA00010107"/>
    </source>
</evidence>
<feature type="compositionally biased region" description="Low complexity" evidence="15">
    <location>
        <begin position="160"/>
        <end position="200"/>
    </location>
</feature>
<dbReference type="PROSITE" id="PS51726">
    <property type="entry name" value="MYST_HAT"/>
    <property type="match status" value="1"/>
</dbReference>
<dbReference type="FunFam" id="3.40.630.30:FF:000001">
    <property type="entry name" value="Histone acetyltransferase"/>
    <property type="match status" value="1"/>
</dbReference>
<keyword evidence="18" id="KW-1185">Reference proteome</keyword>
<evidence type="ECO:0000256" key="7">
    <source>
        <dbReference type="ARBA" id="ARBA00022833"/>
    </source>
</evidence>
<feature type="compositionally biased region" description="Low complexity" evidence="15">
    <location>
        <begin position="10"/>
        <end position="45"/>
    </location>
</feature>
<evidence type="ECO:0000256" key="8">
    <source>
        <dbReference type="ARBA" id="ARBA00022853"/>
    </source>
</evidence>
<dbReference type="OMA" id="TLEACPM"/>
<feature type="compositionally biased region" description="Basic and acidic residues" evidence="15">
    <location>
        <begin position="81"/>
        <end position="95"/>
    </location>
</feature>
<dbReference type="EC" id="2.3.1.48" evidence="3 14"/>
<dbReference type="Pfam" id="PF01853">
    <property type="entry name" value="MOZ_SAS"/>
    <property type="match status" value="1"/>
</dbReference>
<feature type="region of interest" description="Disordered" evidence="15">
    <location>
        <begin position="477"/>
        <end position="517"/>
    </location>
</feature>
<dbReference type="InterPro" id="IPR002515">
    <property type="entry name" value="Znf_C2H2C"/>
</dbReference>
<feature type="domain" description="MYST-type HAT" evidence="16">
    <location>
        <begin position="548"/>
        <end position="822"/>
    </location>
</feature>
<dbReference type="InterPro" id="IPR002717">
    <property type="entry name" value="HAT_MYST-type"/>
</dbReference>
<evidence type="ECO:0000256" key="13">
    <source>
        <dbReference type="PIRSR" id="PIRSR602717-51"/>
    </source>
</evidence>
<dbReference type="Gene3D" id="4.10.320.30">
    <property type="match status" value="1"/>
</dbReference>
<reference evidence="17 18" key="1">
    <citation type="submission" date="2020-11" db="EMBL/GenBank/DDBJ databases">
        <authorList>
            <person name="Wallbank WR R."/>
            <person name="Pardo Diaz C."/>
            <person name="Kozak K."/>
            <person name="Martin S."/>
            <person name="Jiggins C."/>
            <person name="Moest M."/>
            <person name="Warren A I."/>
            <person name="Generalovic N T."/>
            <person name="Byers J.R.P. K."/>
            <person name="Montejo-Kovacevich G."/>
            <person name="Yen C E."/>
        </authorList>
    </citation>
    <scope>NUCLEOTIDE SEQUENCE [LARGE SCALE GENOMIC DNA]</scope>
</reference>
<dbReference type="Gene3D" id="3.40.630.30">
    <property type="match status" value="1"/>
</dbReference>
<dbReference type="SUPFAM" id="SSF55729">
    <property type="entry name" value="Acyl-CoA N-acyltransferases (Nat)"/>
    <property type="match status" value="1"/>
</dbReference>
<keyword evidence="9" id="KW-0007">Acetylation</keyword>
<gene>
    <name evidence="17" type="ORF">HERILL_LOCUS2986</name>
</gene>
<evidence type="ECO:0000259" key="16">
    <source>
        <dbReference type="PROSITE" id="PS51726"/>
    </source>
</evidence>
<dbReference type="Proteomes" id="UP000594454">
    <property type="component" value="Chromosome 1"/>
</dbReference>
<dbReference type="SUPFAM" id="SSF103637">
    <property type="entry name" value="CCHHC domain"/>
    <property type="match status" value="1"/>
</dbReference>
<evidence type="ECO:0000313" key="17">
    <source>
        <dbReference type="EMBL" id="CAD7079792.1"/>
    </source>
</evidence>
<comment type="catalytic activity">
    <reaction evidence="14">
        <text>L-lysyl-[protein] + acetyl-CoA = N(6)-acetyl-L-lysyl-[protein] + CoA + H(+)</text>
        <dbReference type="Rhea" id="RHEA:45948"/>
        <dbReference type="Rhea" id="RHEA-COMP:9752"/>
        <dbReference type="Rhea" id="RHEA-COMP:10731"/>
        <dbReference type="ChEBI" id="CHEBI:15378"/>
        <dbReference type="ChEBI" id="CHEBI:29969"/>
        <dbReference type="ChEBI" id="CHEBI:57287"/>
        <dbReference type="ChEBI" id="CHEBI:57288"/>
        <dbReference type="ChEBI" id="CHEBI:61930"/>
        <dbReference type="EC" id="2.3.1.48"/>
    </reaction>
</comment>
<dbReference type="GO" id="GO:0036409">
    <property type="term" value="C:histone H3-K14 acetyltransferase complex"/>
    <property type="evidence" value="ECO:0007669"/>
    <property type="project" value="TreeGrafter"/>
</dbReference>
<dbReference type="GO" id="GO:0006357">
    <property type="term" value="P:regulation of transcription by RNA polymerase II"/>
    <property type="evidence" value="ECO:0007669"/>
    <property type="project" value="TreeGrafter"/>
</dbReference>
<feature type="compositionally biased region" description="Low complexity" evidence="15">
    <location>
        <begin position="256"/>
        <end position="272"/>
    </location>
</feature>
<dbReference type="Pfam" id="PF01530">
    <property type="entry name" value="zf-C2HC"/>
    <property type="match status" value="1"/>
</dbReference>
<evidence type="ECO:0000256" key="6">
    <source>
        <dbReference type="ARBA" id="ARBA00022771"/>
    </source>
</evidence>
<dbReference type="PANTHER" id="PTHR10615:SF161">
    <property type="entry name" value="HISTONE ACETYLTRANSFERASE KAT7"/>
    <property type="match status" value="1"/>
</dbReference>
<keyword evidence="10" id="KW-0805">Transcription regulation</keyword>
<feature type="active site" description="Proton donor/acceptor" evidence="13">
    <location>
        <position position="724"/>
    </location>
</feature>
<dbReference type="InterPro" id="IPR040706">
    <property type="entry name" value="Zf-MYST"/>
</dbReference>
<dbReference type="InterPro" id="IPR036388">
    <property type="entry name" value="WH-like_DNA-bd_sf"/>
</dbReference>
<evidence type="ECO:0000256" key="3">
    <source>
        <dbReference type="ARBA" id="ARBA00013184"/>
    </source>
</evidence>
<dbReference type="InterPro" id="IPR016181">
    <property type="entry name" value="Acyl_CoA_acyltransferase"/>
</dbReference>
<dbReference type="GO" id="GO:0003682">
    <property type="term" value="F:chromatin binding"/>
    <property type="evidence" value="ECO:0007669"/>
    <property type="project" value="TreeGrafter"/>
</dbReference>
<evidence type="ECO:0000256" key="10">
    <source>
        <dbReference type="ARBA" id="ARBA00023015"/>
    </source>
</evidence>
<dbReference type="Gene3D" id="1.10.10.10">
    <property type="entry name" value="Winged helix-like DNA-binding domain superfamily/Winged helix DNA-binding domain"/>
    <property type="match status" value="1"/>
</dbReference>
<comment type="subcellular location">
    <subcellularLocation>
        <location evidence="1 14">Nucleus</location>
    </subcellularLocation>
</comment>
<dbReference type="InterPro" id="IPR036060">
    <property type="entry name" value="Znf_C2H2C_sf"/>
</dbReference>
<dbReference type="GO" id="GO:0010484">
    <property type="term" value="F:histone H3 acetyltransferase activity"/>
    <property type="evidence" value="ECO:0007669"/>
    <property type="project" value="TreeGrafter"/>
</dbReference>
<dbReference type="FunFam" id="3.30.60.60:FF:000003">
    <property type="entry name" value="Histone acetyltransferase"/>
    <property type="match status" value="1"/>
</dbReference>